<evidence type="ECO:0000313" key="1">
    <source>
        <dbReference type="EMBL" id="GFG89426.1"/>
    </source>
</evidence>
<dbReference type="Proteomes" id="UP000465360">
    <property type="component" value="Unassembled WGS sequence"/>
</dbReference>
<accession>A0A7I9YL61</accession>
<comment type="caution">
    <text evidence="1">The sequence shown here is derived from an EMBL/GenBank/DDBJ whole genome shotgun (WGS) entry which is preliminary data.</text>
</comment>
<sequence>MWAASRPYAGSDPVMALAVRRFTSGRVSHQLLLPPPTRLTDDELRRISAPTTVLLGAREVIYAGGPQAALARAHRVIRDVHARRLPNVGHVMTLDAPDVVADELTAPDVTFPLGQDSVPLPPVLIDADEAAVCTHYFSTTNSPDPSAGLSPRTSPNYGHTVMTIGHHGAFWGSPEKVDTVSLLPWWHAACVHSR</sequence>
<evidence type="ECO:0008006" key="3">
    <source>
        <dbReference type="Google" id="ProtNLM"/>
    </source>
</evidence>
<keyword evidence="2" id="KW-1185">Reference proteome</keyword>
<gene>
    <name evidence="1" type="ORF">MBOU_14680</name>
</gene>
<protein>
    <recommendedName>
        <fullName evidence="3">Alpha/beta hydrolase</fullName>
    </recommendedName>
</protein>
<name>A0A7I9YL61_MYCBU</name>
<dbReference type="InterPro" id="IPR029058">
    <property type="entry name" value="AB_hydrolase_fold"/>
</dbReference>
<dbReference type="SUPFAM" id="SSF53474">
    <property type="entry name" value="alpha/beta-Hydrolases"/>
    <property type="match status" value="1"/>
</dbReference>
<dbReference type="Gene3D" id="3.40.50.1820">
    <property type="entry name" value="alpha/beta hydrolase"/>
    <property type="match status" value="1"/>
</dbReference>
<proteinExistence type="predicted"/>
<dbReference type="AlphaFoldDB" id="A0A7I9YL61"/>
<dbReference type="EMBL" id="BLKZ01000001">
    <property type="protein sequence ID" value="GFG89426.1"/>
    <property type="molecule type" value="Genomic_DNA"/>
</dbReference>
<reference evidence="1 2" key="1">
    <citation type="journal article" date="2019" name="Emerg. Microbes Infect.">
        <title>Comprehensive subspecies identification of 175 nontuberculous mycobacteria species based on 7547 genomic profiles.</title>
        <authorList>
            <person name="Matsumoto Y."/>
            <person name="Kinjo T."/>
            <person name="Motooka D."/>
            <person name="Nabeya D."/>
            <person name="Jung N."/>
            <person name="Uechi K."/>
            <person name="Horii T."/>
            <person name="Iida T."/>
            <person name="Fujita J."/>
            <person name="Nakamura S."/>
        </authorList>
    </citation>
    <scope>NUCLEOTIDE SEQUENCE [LARGE SCALE GENOMIC DNA]</scope>
    <source>
        <strain evidence="1 2">JCM 30725</strain>
    </source>
</reference>
<organism evidence="1 2">
    <name type="scientific">Mycobacterium bourgelatii</name>
    <dbReference type="NCBI Taxonomy" id="1273442"/>
    <lineage>
        <taxon>Bacteria</taxon>
        <taxon>Bacillati</taxon>
        <taxon>Actinomycetota</taxon>
        <taxon>Actinomycetes</taxon>
        <taxon>Mycobacteriales</taxon>
        <taxon>Mycobacteriaceae</taxon>
        <taxon>Mycobacterium</taxon>
    </lineage>
</organism>
<evidence type="ECO:0000313" key="2">
    <source>
        <dbReference type="Proteomes" id="UP000465360"/>
    </source>
</evidence>